<dbReference type="EMBL" id="OY660887">
    <property type="protein sequence ID" value="CAJ1086824.1"/>
    <property type="molecule type" value="Genomic_DNA"/>
</dbReference>
<proteinExistence type="predicted"/>
<evidence type="ECO:0000313" key="1">
    <source>
        <dbReference type="EMBL" id="CAJ1086824.1"/>
    </source>
</evidence>
<gene>
    <name evidence="1" type="ORF">XNOV1_A022729</name>
</gene>
<keyword evidence="2" id="KW-1185">Reference proteome</keyword>
<protein>
    <submittedName>
        <fullName evidence="1">Uncharacterized protein</fullName>
    </submittedName>
</protein>
<accession>A0AAV1HNT7</accession>
<name>A0AAV1HNT7_XYRNO</name>
<sequence>MAAAANLAAFQTSVEEDEGSLGAKGNDSTHICGRREGDAAAVVVVVVGERGWSEPPTRRAGIAEGAPDTLLSSLFLLQPDAIFREMEKDDLNSLHLLLAFLE</sequence>
<dbReference type="AlphaFoldDB" id="A0AAV1HNT7"/>
<reference evidence="1" key="1">
    <citation type="submission" date="2023-08" db="EMBL/GenBank/DDBJ databases">
        <authorList>
            <person name="Alioto T."/>
            <person name="Alioto T."/>
            <person name="Gomez Garrido J."/>
        </authorList>
    </citation>
    <scope>NUCLEOTIDE SEQUENCE</scope>
</reference>
<organism evidence="1 2">
    <name type="scientific">Xyrichtys novacula</name>
    <name type="common">Pearly razorfish</name>
    <name type="synonym">Hemipteronotus novacula</name>
    <dbReference type="NCBI Taxonomy" id="13765"/>
    <lineage>
        <taxon>Eukaryota</taxon>
        <taxon>Metazoa</taxon>
        <taxon>Chordata</taxon>
        <taxon>Craniata</taxon>
        <taxon>Vertebrata</taxon>
        <taxon>Euteleostomi</taxon>
        <taxon>Actinopterygii</taxon>
        <taxon>Neopterygii</taxon>
        <taxon>Teleostei</taxon>
        <taxon>Neoteleostei</taxon>
        <taxon>Acanthomorphata</taxon>
        <taxon>Eupercaria</taxon>
        <taxon>Labriformes</taxon>
        <taxon>Labridae</taxon>
        <taxon>Xyrichtys</taxon>
    </lineage>
</organism>
<dbReference type="Proteomes" id="UP001178508">
    <property type="component" value="Chromosome 24"/>
</dbReference>
<evidence type="ECO:0000313" key="2">
    <source>
        <dbReference type="Proteomes" id="UP001178508"/>
    </source>
</evidence>